<dbReference type="AlphaFoldDB" id="A0A8B6HK09"/>
<keyword evidence="3" id="KW-1185">Reference proteome</keyword>
<dbReference type="OrthoDB" id="6435476at2759"/>
<evidence type="ECO:0000313" key="3">
    <source>
        <dbReference type="Proteomes" id="UP000596742"/>
    </source>
</evidence>
<reference evidence="2" key="1">
    <citation type="submission" date="2018-11" db="EMBL/GenBank/DDBJ databases">
        <authorList>
            <person name="Alioto T."/>
            <person name="Alioto T."/>
        </authorList>
    </citation>
    <scope>NUCLEOTIDE SEQUENCE</scope>
</reference>
<evidence type="ECO:0000256" key="1">
    <source>
        <dbReference type="SAM" id="Phobius"/>
    </source>
</evidence>
<gene>
    <name evidence="2" type="ORF">MGAL_10B087517</name>
</gene>
<comment type="caution">
    <text evidence="2">The sequence shown here is derived from an EMBL/GenBank/DDBJ whole genome shotgun (WGS) entry which is preliminary data.</text>
</comment>
<keyword evidence="1" id="KW-0812">Transmembrane</keyword>
<dbReference type="Proteomes" id="UP000596742">
    <property type="component" value="Unassembled WGS sequence"/>
</dbReference>
<keyword evidence="1" id="KW-0472">Membrane</keyword>
<organism evidence="2 3">
    <name type="scientific">Mytilus galloprovincialis</name>
    <name type="common">Mediterranean mussel</name>
    <dbReference type="NCBI Taxonomy" id="29158"/>
    <lineage>
        <taxon>Eukaryota</taxon>
        <taxon>Metazoa</taxon>
        <taxon>Spiralia</taxon>
        <taxon>Lophotrochozoa</taxon>
        <taxon>Mollusca</taxon>
        <taxon>Bivalvia</taxon>
        <taxon>Autobranchia</taxon>
        <taxon>Pteriomorphia</taxon>
        <taxon>Mytilida</taxon>
        <taxon>Mytiloidea</taxon>
        <taxon>Mytilidae</taxon>
        <taxon>Mytilinae</taxon>
        <taxon>Mytilus</taxon>
    </lineage>
</organism>
<proteinExistence type="predicted"/>
<protein>
    <submittedName>
        <fullName evidence="2">Uncharacterized protein</fullName>
    </submittedName>
</protein>
<keyword evidence="1" id="KW-1133">Transmembrane helix</keyword>
<feature type="non-terminal residue" evidence="2">
    <location>
        <position position="1"/>
    </location>
</feature>
<name>A0A8B6HK09_MYTGA</name>
<sequence length="51" mass="6000">MNKKRKEKVKEFPHPVDCGWSWVVLLASFILFVTFGGILRSFGIYMVEFFT</sequence>
<evidence type="ECO:0000313" key="2">
    <source>
        <dbReference type="EMBL" id="VDI80600.1"/>
    </source>
</evidence>
<dbReference type="EMBL" id="UYJE01010198">
    <property type="protein sequence ID" value="VDI80600.1"/>
    <property type="molecule type" value="Genomic_DNA"/>
</dbReference>
<feature type="transmembrane region" description="Helical" evidence="1">
    <location>
        <begin position="20"/>
        <end position="39"/>
    </location>
</feature>
<accession>A0A8B6HK09</accession>